<organism evidence="1">
    <name type="scientific">Vibrio parahaemolyticus</name>
    <dbReference type="NCBI Taxonomy" id="670"/>
    <lineage>
        <taxon>Bacteria</taxon>
        <taxon>Pseudomonadati</taxon>
        <taxon>Pseudomonadota</taxon>
        <taxon>Gammaproteobacteria</taxon>
        <taxon>Vibrionales</taxon>
        <taxon>Vibrionaceae</taxon>
        <taxon>Vibrio</taxon>
    </lineage>
</organism>
<geneLocation type="plasmid" evidence="1">
    <name>pVPH1</name>
</geneLocation>
<reference evidence="1" key="1">
    <citation type="journal article" date="2015" name="Antimicrob. Agents Chemother.">
        <title>Complete nucleotide sequence of a conjugative plasmid carrying bla(PER-1).</title>
        <authorList>
            <person name="Li R."/>
            <person name="Wong M.H."/>
            <person name="Zhou Y."/>
            <person name="Chan E.W."/>
            <person name="Chen S."/>
        </authorList>
    </citation>
    <scope>NUCLEOTIDE SEQUENCE</scope>
    <source>
        <strain evidence="1">V36</strain>
        <plasmid evidence="1">pVPH1</plasmid>
    </source>
</reference>
<proteinExistence type="predicted"/>
<sequence>MVTRSTVEMTKFVQSLANFWTKIIYGRCSKSPYIHYLMYSDRAKYPTKVEVNDK</sequence>
<dbReference type="AlphaFoldDB" id="A0A0C5GRV4"/>
<gene>
    <name evidence="1" type="ORF">pVPH1_0030</name>
</gene>
<dbReference type="EMBL" id="KP688397">
    <property type="protein sequence ID" value="AJP18202.1"/>
    <property type="molecule type" value="Genomic_DNA"/>
</dbReference>
<evidence type="ECO:0000313" key="1">
    <source>
        <dbReference type="EMBL" id="AJP18202.1"/>
    </source>
</evidence>
<keyword evidence="1" id="KW-0614">Plasmid</keyword>
<name>A0A0C5GRV4_VIBPH</name>
<protein>
    <submittedName>
        <fullName evidence="1">Uncharacterized protein</fullName>
    </submittedName>
</protein>
<accession>A0A0C5GRV4</accession>